<dbReference type="PANTHER" id="PTHR11941">
    <property type="entry name" value="ENOYL-COA HYDRATASE-RELATED"/>
    <property type="match status" value="1"/>
</dbReference>
<dbReference type="InterPro" id="IPR029045">
    <property type="entry name" value="ClpP/crotonase-like_dom_sf"/>
</dbReference>
<dbReference type="InterPro" id="IPR001753">
    <property type="entry name" value="Enoyl-CoA_hydra/iso"/>
</dbReference>
<evidence type="ECO:0000313" key="1">
    <source>
        <dbReference type="EMBL" id="KNB10999.1"/>
    </source>
</evidence>
<proteinExistence type="predicted"/>
<dbReference type="Proteomes" id="UP000009097">
    <property type="component" value="Unassembled WGS sequence"/>
</dbReference>
<evidence type="ECO:0000313" key="2">
    <source>
        <dbReference type="Proteomes" id="UP000009097"/>
    </source>
</evidence>
<reference evidence="1" key="2">
    <citation type="journal article" date="2010" name="Nature">
        <title>Comparative genomics reveals mobile pathogenicity chromosomes in Fusarium.</title>
        <authorList>
            <person name="Ma L.J."/>
            <person name="van der Does H.C."/>
            <person name="Borkovich K.A."/>
            <person name="Coleman J.J."/>
            <person name="Daboussi M.J."/>
            <person name="Di Pietro A."/>
            <person name="Dufresne M."/>
            <person name="Freitag M."/>
            <person name="Grabherr M."/>
            <person name="Henrissat B."/>
            <person name="Houterman P.M."/>
            <person name="Kang S."/>
            <person name="Shim W.B."/>
            <person name="Woloshuk C."/>
            <person name="Xie X."/>
            <person name="Xu J.R."/>
            <person name="Antoniw J."/>
            <person name="Baker S.E."/>
            <person name="Bluhm B.H."/>
            <person name="Breakspear A."/>
            <person name="Brown D.W."/>
            <person name="Butchko R.A."/>
            <person name="Chapman S."/>
            <person name="Coulson R."/>
            <person name="Coutinho P.M."/>
            <person name="Danchin E.G."/>
            <person name="Diener A."/>
            <person name="Gale L.R."/>
            <person name="Gardiner D.M."/>
            <person name="Goff S."/>
            <person name="Hammond-Kosack K.E."/>
            <person name="Hilburn K."/>
            <person name="Hua-Van A."/>
            <person name="Jonkers W."/>
            <person name="Kazan K."/>
            <person name="Kodira C.D."/>
            <person name="Koehrsen M."/>
            <person name="Kumar L."/>
            <person name="Lee Y.H."/>
            <person name="Li L."/>
            <person name="Manners J.M."/>
            <person name="Miranda-Saavedra D."/>
            <person name="Mukherjee M."/>
            <person name="Park G."/>
            <person name="Park J."/>
            <person name="Park S.Y."/>
            <person name="Proctor R.H."/>
            <person name="Regev A."/>
            <person name="Ruiz-Roldan M.C."/>
            <person name="Sain D."/>
            <person name="Sakthikumar S."/>
            <person name="Sykes S."/>
            <person name="Schwartz D.C."/>
            <person name="Turgeon B.G."/>
            <person name="Wapinski I."/>
            <person name="Yoder O."/>
            <person name="Young S."/>
            <person name="Zeng Q."/>
            <person name="Zhou S."/>
            <person name="Galagan J."/>
            <person name="Cuomo C.A."/>
            <person name="Kistler H.C."/>
            <person name="Rep M."/>
        </authorList>
    </citation>
    <scope>NUCLEOTIDE SEQUENCE [LARGE SCALE GENOMIC DNA]</scope>
    <source>
        <strain evidence="1">4287</strain>
    </source>
</reference>
<dbReference type="GO" id="GO:0005777">
    <property type="term" value="C:peroxisome"/>
    <property type="evidence" value="ECO:0007669"/>
    <property type="project" value="TreeGrafter"/>
</dbReference>
<dbReference type="KEGG" id="fox:FOXG_11064"/>
<dbReference type="CDD" id="cd06558">
    <property type="entry name" value="crotonase-like"/>
    <property type="match status" value="1"/>
</dbReference>
<sequence length="330" mass="36632">MPRCPSQIHHVLTPGISTSRGVFLSRPSTPRSYTNLLYHPTTLTLPRILSSHSQHKMSTLFTLPIAKCGAHPGGTLTCTEPSPRVYLLTLLSPPDNRLTTPVLKAFLNALDIIEFGYPHGVVATTSGIPKFYSNGLDLEHAVATDGFWPLLYDVWARFLTYPMPTVALMNGHAFAGGLMLATAQDYRLAPTPRGFLCLNELVFGAPLKPAMSALFRIKYSHSTYRSLVLEAKRFTGEDALAAGIADGLAPKGLEDLLNFIKEKELIDKSKSGVYGVLKMEMYAGLVEFMRGPAMEAHEQRFEEAQSREGERKEFGKVWYEQWLKDTKAKL</sequence>
<gene>
    <name evidence="1" type="ORF">FOXG_11064</name>
</gene>
<dbReference type="Pfam" id="PF00378">
    <property type="entry name" value="ECH_1"/>
    <property type="match status" value="1"/>
</dbReference>
<dbReference type="GeneID" id="28952492"/>
<dbReference type="GO" id="GO:0006635">
    <property type="term" value="P:fatty acid beta-oxidation"/>
    <property type="evidence" value="ECO:0007669"/>
    <property type="project" value="TreeGrafter"/>
</dbReference>
<dbReference type="GO" id="GO:0004165">
    <property type="term" value="F:delta(3)-delta(2)-enoyl-CoA isomerase activity"/>
    <property type="evidence" value="ECO:0007669"/>
    <property type="project" value="TreeGrafter"/>
</dbReference>
<evidence type="ECO:0008006" key="3">
    <source>
        <dbReference type="Google" id="ProtNLM"/>
    </source>
</evidence>
<dbReference type="OrthoDB" id="1696280at2759"/>
<dbReference type="Gene3D" id="3.90.226.10">
    <property type="entry name" value="2-enoyl-CoA Hydratase, Chain A, domain 1"/>
    <property type="match status" value="1"/>
</dbReference>
<accession>A0A0J9VIB2</accession>
<protein>
    <recommendedName>
        <fullName evidence="3">Enoyl-CoA hydratase/isomerase</fullName>
    </recommendedName>
</protein>
<organism evidence="1 2">
    <name type="scientific">Fusarium oxysporum f. sp. lycopersici (strain 4287 / CBS 123668 / FGSC 9935 / NRRL 34936)</name>
    <name type="common">Fusarium vascular wilt of tomato</name>
    <dbReference type="NCBI Taxonomy" id="426428"/>
    <lineage>
        <taxon>Eukaryota</taxon>
        <taxon>Fungi</taxon>
        <taxon>Dikarya</taxon>
        <taxon>Ascomycota</taxon>
        <taxon>Pezizomycotina</taxon>
        <taxon>Sordariomycetes</taxon>
        <taxon>Hypocreomycetidae</taxon>
        <taxon>Hypocreales</taxon>
        <taxon>Nectriaceae</taxon>
        <taxon>Fusarium</taxon>
        <taxon>Fusarium oxysporum species complex</taxon>
    </lineage>
</organism>
<dbReference type="AlphaFoldDB" id="A0A0J9VIB2"/>
<dbReference type="VEuPathDB" id="FungiDB:FOXG_11064"/>
<dbReference type="PANTHER" id="PTHR11941:SF75">
    <property type="entry name" value="ENOYL-COA HYDRATASE_ISOMERASE FAMILY PROTEIN"/>
    <property type="match status" value="1"/>
</dbReference>
<dbReference type="EMBL" id="DS231709">
    <property type="protein sequence ID" value="KNB10999.1"/>
    <property type="molecule type" value="Genomic_DNA"/>
</dbReference>
<reference evidence="1" key="1">
    <citation type="submission" date="2007-04" db="EMBL/GenBank/DDBJ databases">
        <authorList>
            <consortium name="The Broad Institute Genome Sequencing Platform"/>
            <person name="Birren B."/>
            <person name="Lander E."/>
            <person name="Galagan J."/>
            <person name="Nusbaum C."/>
            <person name="Devon K."/>
            <person name="Ma L.-J."/>
            <person name="Jaffe D."/>
            <person name="Butler J."/>
            <person name="Alvarez P."/>
            <person name="Gnerre S."/>
            <person name="Grabherr M."/>
            <person name="Kleber M."/>
            <person name="Mauceli E."/>
            <person name="Brockman W."/>
            <person name="MacCallum I.A."/>
            <person name="Young S."/>
            <person name="LaButti K."/>
            <person name="DeCaprio D."/>
            <person name="Crawford M."/>
            <person name="Koehrsen M."/>
            <person name="Engels R."/>
            <person name="Montgomery P."/>
            <person name="Pearson M."/>
            <person name="Howarth C."/>
            <person name="Larson L."/>
            <person name="White J."/>
            <person name="O'Leary S."/>
            <person name="Kodira C."/>
            <person name="Zeng Q."/>
            <person name="Yandava C."/>
            <person name="Alvarado L."/>
            <person name="Kistler C."/>
            <person name="Shim W.-B."/>
            <person name="Kang S."/>
            <person name="Woloshuk C."/>
        </authorList>
    </citation>
    <scope>NUCLEOTIDE SEQUENCE</scope>
    <source>
        <strain evidence="1">4287</strain>
    </source>
</reference>
<dbReference type="SUPFAM" id="SSF52096">
    <property type="entry name" value="ClpP/crotonase"/>
    <property type="match status" value="1"/>
</dbReference>
<dbReference type="RefSeq" id="XP_018249044.1">
    <property type="nucleotide sequence ID" value="XM_018390558.1"/>
</dbReference>
<name>A0A0J9VIB2_FUSO4</name>